<feature type="transmembrane region" description="Helical" evidence="1">
    <location>
        <begin position="107"/>
        <end position="128"/>
    </location>
</feature>
<dbReference type="SUPFAM" id="SSF55073">
    <property type="entry name" value="Nucleotide cyclase"/>
    <property type="match status" value="1"/>
</dbReference>
<dbReference type="Pfam" id="PF00990">
    <property type="entry name" value="GGDEF"/>
    <property type="match status" value="1"/>
</dbReference>
<dbReference type="InterPro" id="IPR052155">
    <property type="entry name" value="Biofilm_reg_signaling"/>
</dbReference>
<dbReference type="InterPro" id="IPR035965">
    <property type="entry name" value="PAS-like_dom_sf"/>
</dbReference>
<dbReference type="Pfam" id="PF00563">
    <property type="entry name" value="EAL"/>
    <property type="match status" value="1"/>
</dbReference>
<dbReference type="PANTHER" id="PTHR44757">
    <property type="entry name" value="DIGUANYLATE CYCLASE DGCP"/>
    <property type="match status" value="1"/>
</dbReference>
<keyword evidence="1" id="KW-0472">Membrane</keyword>
<feature type="transmembrane region" description="Helical" evidence="1">
    <location>
        <begin position="16"/>
        <end position="33"/>
    </location>
</feature>
<dbReference type="CDD" id="cd01949">
    <property type="entry name" value="GGDEF"/>
    <property type="match status" value="1"/>
</dbReference>
<keyword evidence="5" id="KW-1185">Reference proteome</keyword>
<dbReference type="SUPFAM" id="SSF55785">
    <property type="entry name" value="PYP-like sensor domain (PAS domain)"/>
    <property type="match status" value="1"/>
</dbReference>
<evidence type="ECO:0000256" key="1">
    <source>
        <dbReference type="SAM" id="Phobius"/>
    </source>
</evidence>
<dbReference type="Gene3D" id="3.30.70.270">
    <property type="match status" value="1"/>
</dbReference>
<proteinExistence type="predicted"/>
<gene>
    <name evidence="4" type="ORF">CLV43_10999</name>
</gene>
<dbReference type="SMART" id="SM00052">
    <property type="entry name" value="EAL"/>
    <property type="match status" value="1"/>
</dbReference>
<sequence>MTTAHGKVELRGVRRLTSAFAWMGGLAVLAALVGSGQGPLHYPVSALAVVVLATWVVWPDSDSWWIAAAEGVIAVSAFVVLPGPQPVIGFLFGVTVRRSMRGGTARFPVKATPALVGYLAGFGAAFAFDLHGKPVGIDSIVGSTMPLVGLVIGSMALYLTVRASQIADAAHRTLAAVVHASPVGLVLLDDEGVPRMHNERASTLLDWDEPGPVPCPHGYDITRCVQGCRTAGQEPVEVRIDHTDGTSSVVALHQTPVEPDETLVAAVDVSSRTLREDVLRTRSERDELTGLAGRAHFLHLVERALPDGGGSVGLLVIDLDQFKEINDTEGHEAGDLYLMTAADRIRASVGPRATAARIGGDEFAVLAPAHTADDCLALAQRLLDALAEPSSPFGYELVIRASVGVAVSTGGAATADLLRDADTAMYVAKREGGARFRLFQPEMGEQVLARQRDKTDLRAAIDDGQLVLHYQPIVDLATSRVTGAEALVRWQRPGHGLLGPMDFIGLAEETGLIVPLGGRVLADACEQAVRWQEQGRTVGVTVNVSTRQLSTSGFLDTLDHVLDNTGLRPSGLTIEVTESVWADEVAMQALMQIRETGVRVALDDFGTGYSSLSYLQRYPFDIVKIDKSFTAELGESGRTAGVVRCIIDLTEVLGANAVAEGIETPAQADWLRRAGCGFAQGYLFGKPDVAENWDEQPSVVWAAKRG</sequence>
<dbReference type="InterPro" id="IPR000160">
    <property type="entry name" value="GGDEF_dom"/>
</dbReference>
<dbReference type="SMART" id="SM00267">
    <property type="entry name" value="GGDEF"/>
    <property type="match status" value="1"/>
</dbReference>
<feature type="domain" description="EAL" evidence="2">
    <location>
        <begin position="450"/>
        <end position="701"/>
    </location>
</feature>
<feature type="transmembrane region" description="Helical" evidence="1">
    <location>
        <begin position="140"/>
        <end position="161"/>
    </location>
</feature>
<name>A0A2T0SWV9_9PSEU</name>
<dbReference type="InterPro" id="IPR001633">
    <property type="entry name" value="EAL_dom"/>
</dbReference>
<dbReference type="CDD" id="cd01948">
    <property type="entry name" value="EAL"/>
    <property type="match status" value="1"/>
</dbReference>
<dbReference type="NCBIfam" id="TIGR00254">
    <property type="entry name" value="GGDEF"/>
    <property type="match status" value="1"/>
</dbReference>
<dbReference type="PROSITE" id="PS50887">
    <property type="entry name" value="GGDEF"/>
    <property type="match status" value="1"/>
</dbReference>
<protein>
    <submittedName>
        <fullName evidence="4">Diguanylate cyclase (GGDEF)-like protein</fullName>
    </submittedName>
</protein>
<feature type="domain" description="GGDEF" evidence="3">
    <location>
        <begin position="310"/>
        <end position="441"/>
    </location>
</feature>
<dbReference type="InterPro" id="IPR043128">
    <property type="entry name" value="Rev_trsase/Diguanyl_cyclase"/>
</dbReference>
<comment type="caution">
    <text evidence="4">The sequence shown here is derived from an EMBL/GenBank/DDBJ whole genome shotgun (WGS) entry which is preliminary data.</text>
</comment>
<evidence type="ECO:0000259" key="2">
    <source>
        <dbReference type="PROSITE" id="PS50883"/>
    </source>
</evidence>
<accession>A0A2T0SWV9</accession>
<evidence type="ECO:0000259" key="3">
    <source>
        <dbReference type="PROSITE" id="PS50887"/>
    </source>
</evidence>
<dbReference type="PANTHER" id="PTHR44757:SF2">
    <property type="entry name" value="BIOFILM ARCHITECTURE MAINTENANCE PROTEIN MBAA"/>
    <property type="match status" value="1"/>
</dbReference>
<keyword evidence="1" id="KW-1133">Transmembrane helix</keyword>
<dbReference type="OrthoDB" id="23692at2"/>
<reference evidence="4 5" key="1">
    <citation type="submission" date="2018-03" db="EMBL/GenBank/DDBJ databases">
        <title>Genomic Encyclopedia of Archaeal and Bacterial Type Strains, Phase II (KMG-II): from individual species to whole genera.</title>
        <authorList>
            <person name="Goeker M."/>
        </authorList>
    </citation>
    <scope>NUCLEOTIDE SEQUENCE [LARGE SCALE GENOMIC DNA]</scope>
    <source>
        <strain evidence="4 5">DSM 44720</strain>
    </source>
</reference>
<dbReference type="PROSITE" id="PS50883">
    <property type="entry name" value="EAL"/>
    <property type="match status" value="1"/>
</dbReference>
<dbReference type="EMBL" id="PVTF01000009">
    <property type="protein sequence ID" value="PRY37879.1"/>
    <property type="molecule type" value="Genomic_DNA"/>
</dbReference>
<dbReference type="RefSeq" id="WP_146174949.1">
    <property type="nucleotide sequence ID" value="NZ_PVTF01000009.1"/>
</dbReference>
<dbReference type="InterPro" id="IPR035919">
    <property type="entry name" value="EAL_sf"/>
</dbReference>
<keyword evidence="1" id="KW-0812">Transmembrane</keyword>
<dbReference type="AlphaFoldDB" id="A0A2T0SWV9"/>
<dbReference type="SUPFAM" id="SSF141868">
    <property type="entry name" value="EAL domain-like"/>
    <property type="match status" value="1"/>
</dbReference>
<dbReference type="Gene3D" id="3.20.20.450">
    <property type="entry name" value="EAL domain"/>
    <property type="match status" value="1"/>
</dbReference>
<dbReference type="Proteomes" id="UP000239494">
    <property type="component" value="Unassembled WGS sequence"/>
</dbReference>
<evidence type="ECO:0000313" key="5">
    <source>
        <dbReference type="Proteomes" id="UP000239494"/>
    </source>
</evidence>
<dbReference type="InterPro" id="IPR029787">
    <property type="entry name" value="Nucleotide_cyclase"/>
</dbReference>
<organism evidence="4 5">
    <name type="scientific">Umezawaea tangerina</name>
    <dbReference type="NCBI Taxonomy" id="84725"/>
    <lineage>
        <taxon>Bacteria</taxon>
        <taxon>Bacillati</taxon>
        <taxon>Actinomycetota</taxon>
        <taxon>Actinomycetes</taxon>
        <taxon>Pseudonocardiales</taxon>
        <taxon>Pseudonocardiaceae</taxon>
        <taxon>Umezawaea</taxon>
    </lineage>
</organism>
<feature type="transmembrane region" description="Helical" evidence="1">
    <location>
        <begin position="64"/>
        <end position="95"/>
    </location>
</feature>
<evidence type="ECO:0000313" key="4">
    <source>
        <dbReference type="EMBL" id="PRY37879.1"/>
    </source>
</evidence>